<dbReference type="EMBL" id="LDWR01000069">
    <property type="protein sequence ID" value="KML46877.1"/>
    <property type="molecule type" value="Genomic_DNA"/>
</dbReference>
<proteinExistence type="predicted"/>
<sequence length="198" mass="22050">MERSSRICLKEVKQYRNDRVVATASDLVYFVEYQNRSCRISFGKDFEYCPGPSLAPSTVPAHELEARLCASSGPLSHWHRERLGELGREMRFTNAGFAHEQNGANAKLFATHGTCKHEIDHQFSNGLTQVCEAFACNIKSLQCLLNIGKLSTAFVAAGLLKQRSCVLLLTRVGAVQSSVCLLKCIWREYMDMPCPGST</sequence>
<reference evidence="1 2" key="1">
    <citation type="submission" date="2015-05" db="EMBL/GenBank/DDBJ databases">
        <title>Draft genome of Burkholderia cepacia LK29.</title>
        <authorList>
            <person name="Chan X.Y."/>
        </authorList>
    </citation>
    <scope>NUCLEOTIDE SEQUENCE [LARGE SCALE GENOMIC DNA]</scope>
    <source>
        <strain evidence="1 2">LK29</strain>
    </source>
</reference>
<name>A0A0J5W7S7_BURCE</name>
<dbReference type="AlphaFoldDB" id="A0A0J5W7S7"/>
<protein>
    <submittedName>
        <fullName evidence="1">Uncharacterized protein</fullName>
    </submittedName>
</protein>
<organism evidence="1 2">
    <name type="scientific">Burkholderia cepacia</name>
    <name type="common">Pseudomonas cepacia</name>
    <dbReference type="NCBI Taxonomy" id="292"/>
    <lineage>
        <taxon>Bacteria</taxon>
        <taxon>Pseudomonadati</taxon>
        <taxon>Pseudomonadota</taxon>
        <taxon>Betaproteobacteria</taxon>
        <taxon>Burkholderiales</taxon>
        <taxon>Burkholderiaceae</taxon>
        <taxon>Burkholderia</taxon>
        <taxon>Burkholderia cepacia complex</taxon>
    </lineage>
</organism>
<gene>
    <name evidence="1" type="ORF">VL15_34345</name>
</gene>
<dbReference type="Proteomes" id="UP000036338">
    <property type="component" value="Unassembled WGS sequence"/>
</dbReference>
<evidence type="ECO:0000313" key="2">
    <source>
        <dbReference type="Proteomes" id="UP000036338"/>
    </source>
</evidence>
<evidence type="ECO:0000313" key="1">
    <source>
        <dbReference type="EMBL" id="KML46877.1"/>
    </source>
</evidence>
<accession>A0A0J5W7S7</accession>
<comment type="caution">
    <text evidence="1">The sequence shown here is derived from an EMBL/GenBank/DDBJ whole genome shotgun (WGS) entry which is preliminary data.</text>
</comment>